<dbReference type="PANTHER" id="PTHR13271">
    <property type="entry name" value="UNCHARACTERIZED PUTATIVE METHYLTRANSFERASE"/>
    <property type="match status" value="1"/>
</dbReference>
<feature type="compositionally biased region" description="Basic and acidic residues" evidence="1">
    <location>
        <begin position="1"/>
        <end position="18"/>
    </location>
</feature>
<feature type="compositionally biased region" description="Acidic residues" evidence="1">
    <location>
        <begin position="626"/>
        <end position="650"/>
    </location>
</feature>
<reference evidence="3" key="1">
    <citation type="submission" date="2021-01" db="EMBL/GenBank/DDBJ databases">
        <authorList>
            <person name="Corre E."/>
            <person name="Pelletier E."/>
            <person name="Niang G."/>
            <person name="Scheremetjew M."/>
            <person name="Finn R."/>
            <person name="Kale V."/>
            <person name="Holt S."/>
            <person name="Cochrane G."/>
            <person name="Meng A."/>
            <person name="Brown T."/>
            <person name="Cohen L."/>
        </authorList>
    </citation>
    <scope>NUCLEOTIDE SEQUENCE</scope>
    <source>
        <strain evidence="3">SM1012Den-03</strain>
    </source>
</reference>
<evidence type="ECO:0000313" key="3">
    <source>
        <dbReference type="EMBL" id="CAD9626390.1"/>
    </source>
</evidence>
<gene>
    <name evidence="3" type="ORF">SMAR0320_LOCUS20756</name>
</gene>
<protein>
    <recommendedName>
        <fullName evidence="2">SET domain-containing protein</fullName>
    </recommendedName>
</protein>
<dbReference type="Gene3D" id="3.90.1410.10">
    <property type="entry name" value="set domain protein methyltransferase, domain 1"/>
    <property type="match status" value="1"/>
</dbReference>
<dbReference type="PROSITE" id="PS50280">
    <property type="entry name" value="SET"/>
    <property type="match status" value="1"/>
</dbReference>
<dbReference type="InterPro" id="IPR046341">
    <property type="entry name" value="SET_dom_sf"/>
</dbReference>
<accession>A0A7S2M6T6</accession>
<dbReference type="AlphaFoldDB" id="A0A7S2M6T6"/>
<evidence type="ECO:0000256" key="1">
    <source>
        <dbReference type="SAM" id="MobiDB-lite"/>
    </source>
</evidence>
<feature type="region of interest" description="Disordered" evidence="1">
    <location>
        <begin position="615"/>
        <end position="650"/>
    </location>
</feature>
<dbReference type="PANTHER" id="PTHR13271:SF137">
    <property type="entry name" value="SET DOMAIN-CONTAINING PROTEIN"/>
    <property type="match status" value="1"/>
</dbReference>
<dbReference type="InterPro" id="IPR001214">
    <property type="entry name" value="SET_dom"/>
</dbReference>
<dbReference type="SUPFAM" id="SSF82199">
    <property type="entry name" value="SET domain"/>
    <property type="match status" value="1"/>
</dbReference>
<evidence type="ECO:0000259" key="2">
    <source>
        <dbReference type="PROSITE" id="PS50280"/>
    </source>
</evidence>
<proteinExistence type="predicted"/>
<dbReference type="Pfam" id="PF00856">
    <property type="entry name" value="SET"/>
    <property type="match status" value="1"/>
</dbReference>
<feature type="region of interest" description="Disordered" evidence="1">
    <location>
        <begin position="1"/>
        <end position="46"/>
    </location>
</feature>
<dbReference type="GO" id="GO:0016279">
    <property type="term" value="F:protein-lysine N-methyltransferase activity"/>
    <property type="evidence" value="ECO:0007669"/>
    <property type="project" value="TreeGrafter"/>
</dbReference>
<sequence>MAEDNRNDHPAAKEDAPVFHEPTITESPSSETAAPSSPEMPKDPAISIRRSTYPCDVKNNDTLTHGVFHAIDSTSKQPTIHMWLQYTQLGHMAANHFRAKNYDTFLFTPYSSRENWTKMYPDFKIVAEIKPKKQAPPATKKSNNDQGIIDDFCDVIFTGSYLSIAIKMILCAAIVSFTAAVGVHIGREYESRKYELPKEKSYTGKGWLGQYEQKCVATDNKELGLREKTALLFGESKKSDEEHAEALISWLEKEGGYFHPNLQMRRVDPSDPTSFFGMFVNDSIPKGEVILRIPRNMVLDSTEEDPDIDSMACSTVRNLIDQLKLNDDSKYAPYVNYLLDTQPPGCPSAWSKAGKDLFIEITTPSDSFSWVDKLSPPQWSEAGKNFLSSVTGQPKKVVNLPPHGPFAWINEWHESCDGSDDPLEEYAALIVIQRSWDDKLIPVFDTMSHGNGRWLNTAHSDVHDTTIDVEVTASRDIKANEQIHTSYNMCESCGNRKYEYGTGDILREYGFVEQMPQSFYFSDMEFGYRLDENVKESGKGKGYGKALVTEWVYKEPTAEDVKKMKQMLEQIQIAKVTQLSKQCDVDDFEWETSNNYVKALENGLKAAVRAAQKQKNEGDKEIEVIGLEELENESSDYEDDYEDDSGDELW</sequence>
<feature type="domain" description="SET" evidence="2">
    <location>
        <begin position="260"/>
        <end position="488"/>
    </location>
</feature>
<dbReference type="EMBL" id="HBGZ01029213">
    <property type="protein sequence ID" value="CAD9626390.1"/>
    <property type="molecule type" value="Transcribed_RNA"/>
</dbReference>
<dbReference type="CDD" id="cd10527">
    <property type="entry name" value="SET_LSMT"/>
    <property type="match status" value="1"/>
</dbReference>
<organism evidence="3">
    <name type="scientific">Skeletonema marinoi</name>
    <dbReference type="NCBI Taxonomy" id="267567"/>
    <lineage>
        <taxon>Eukaryota</taxon>
        <taxon>Sar</taxon>
        <taxon>Stramenopiles</taxon>
        <taxon>Ochrophyta</taxon>
        <taxon>Bacillariophyta</taxon>
        <taxon>Coscinodiscophyceae</taxon>
        <taxon>Thalassiosirophycidae</taxon>
        <taxon>Thalassiosirales</taxon>
        <taxon>Skeletonemataceae</taxon>
        <taxon>Skeletonema</taxon>
        <taxon>Skeletonema marinoi-dohrnii complex</taxon>
    </lineage>
</organism>
<name>A0A7S2M6T6_9STRA</name>
<feature type="compositionally biased region" description="Low complexity" evidence="1">
    <location>
        <begin position="25"/>
        <end position="39"/>
    </location>
</feature>
<dbReference type="InterPro" id="IPR050600">
    <property type="entry name" value="SETD3_SETD6_MTase"/>
</dbReference>